<sequence>MNLPNFLIIGIQKAGTTSIYTYLKRHPQIYMSPVKETDFMSIDWDKEDSGMDKSYNNSKINSFEKYCHLFADVTDEIAIGEASPNYLFHYKSSAEMIERYVPHAKLIAVLRHPVERAYSDYLMNIRDGVHQGKHTKFSDQIKFRADKSFVIRKGFYYEPLKHYFDKFPRDQIKICLYDDLCKDPVKFMQDIYRFIGVDDSFIPDTSKKAQVGKVPKSNLINNLLNTKNPIRKLITSGLVYIFPVEVRQKIRSSLIQINLKDKTDEALSPEDHQELINLYREDILKVQELIQRDLSSWLN</sequence>
<keyword evidence="3" id="KW-1185">Reference proteome</keyword>
<evidence type="ECO:0000256" key="1">
    <source>
        <dbReference type="ARBA" id="ARBA00022679"/>
    </source>
</evidence>
<dbReference type="EMBL" id="JAMZMM010000038">
    <property type="protein sequence ID" value="MCP2728068.1"/>
    <property type="molecule type" value="Genomic_DNA"/>
</dbReference>
<protein>
    <submittedName>
        <fullName evidence="2">Sulfotransferase</fullName>
    </submittedName>
</protein>
<dbReference type="AlphaFoldDB" id="A0AAE3KMX9"/>
<dbReference type="Pfam" id="PF13469">
    <property type="entry name" value="Sulfotransfer_3"/>
    <property type="match status" value="1"/>
</dbReference>
<comment type="caution">
    <text evidence="2">The sequence shown here is derived from an EMBL/GenBank/DDBJ whole genome shotgun (WGS) entry which is preliminary data.</text>
</comment>
<dbReference type="SUPFAM" id="SSF52540">
    <property type="entry name" value="P-loop containing nucleoside triphosphate hydrolases"/>
    <property type="match status" value="1"/>
</dbReference>
<evidence type="ECO:0000313" key="2">
    <source>
        <dbReference type="EMBL" id="MCP2728068.1"/>
    </source>
</evidence>
<dbReference type="Proteomes" id="UP001204953">
    <property type="component" value="Unassembled WGS sequence"/>
</dbReference>
<accession>A0AAE3KMX9</accession>
<organism evidence="2 3">
    <name type="scientific">Limnofasciculus baicalensis BBK-W-15</name>
    <dbReference type="NCBI Taxonomy" id="2699891"/>
    <lineage>
        <taxon>Bacteria</taxon>
        <taxon>Bacillati</taxon>
        <taxon>Cyanobacteriota</taxon>
        <taxon>Cyanophyceae</taxon>
        <taxon>Coleofasciculales</taxon>
        <taxon>Coleofasciculaceae</taxon>
        <taxon>Limnofasciculus</taxon>
        <taxon>Limnofasciculus baicalensis</taxon>
    </lineage>
</organism>
<keyword evidence="1" id="KW-0808">Transferase</keyword>
<dbReference type="InterPro" id="IPR037359">
    <property type="entry name" value="NST/OST"/>
</dbReference>
<name>A0AAE3KMX9_9CYAN</name>
<reference evidence="2" key="1">
    <citation type="submission" date="2022-06" db="EMBL/GenBank/DDBJ databases">
        <title>New cyanobacteria of genus Symplocastrum in benthos of Lake Baikal.</title>
        <authorList>
            <person name="Sorokovikova E."/>
            <person name="Tikhonova I."/>
            <person name="Krasnopeev A."/>
            <person name="Evseev P."/>
            <person name="Gladkikh A."/>
            <person name="Belykh O."/>
        </authorList>
    </citation>
    <scope>NUCLEOTIDE SEQUENCE</scope>
    <source>
        <strain evidence="2">BBK-W-15</strain>
    </source>
</reference>
<dbReference type="Gene3D" id="3.40.50.300">
    <property type="entry name" value="P-loop containing nucleotide triphosphate hydrolases"/>
    <property type="match status" value="1"/>
</dbReference>
<evidence type="ECO:0000313" key="3">
    <source>
        <dbReference type="Proteomes" id="UP001204953"/>
    </source>
</evidence>
<dbReference type="RefSeq" id="WP_254010872.1">
    <property type="nucleotide sequence ID" value="NZ_JAMZMM010000038.1"/>
</dbReference>
<dbReference type="PANTHER" id="PTHR10605">
    <property type="entry name" value="HEPARAN SULFATE SULFOTRANSFERASE"/>
    <property type="match status" value="1"/>
</dbReference>
<dbReference type="GO" id="GO:0008146">
    <property type="term" value="F:sulfotransferase activity"/>
    <property type="evidence" value="ECO:0007669"/>
    <property type="project" value="InterPro"/>
</dbReference>
<gene>
    <name evidence="2" type="ORF">NJ959_06205</name>
</gene>
<proteinExistence type="predicted"/>
<dbReference type="InterPro" id="IPR027417">
    <property type="entry name" value="P-loop_NTPase"/>
</dbReference>
<dbReference type="PANTHER" id="PTHR10605:SF56">
    <property type="entry name" value="BIFUNCTIONAL HEPARAN SULFATE N-DEACETYLASE_N-SULFOTRANSFERASE"/>
    <property type="match status" value="1"/>
</dbReference>